<dbReference type="OrthoDB" id="5298023at2"/>
<dbReference type="Pfam" id="PF12804">
    <property type="entry name" value="NTP_transf_3"/>
    <property type="match status" value="1"/>
</dbReference>
<comment type="caution">
    <text evidence="3">The sequence shown here is derived from an EMBL/GenBank/DDBJ whole genome shotgun (WGS) entry which is preliminary data.</text>
</comment>
<evidence type="ECO:0000313" key="3">
    <source>
        <dbReference type="EMBL" id="ONM44738.1"/>
    </source>
</evidence>
<accession>A0A1S8DH10</accession>
<name>A0A1S8DH10_9GAMM</name>
<keyword evidence="1" id="KW-0460">Magnesium</keyword>
<dbReference type="RefSeq" id="WP_083725803.1">
    <property type="nucleotide sequence ID" value="NZ_FOUD01000009.1"/>
</dbReference>
<evidence type="ECO:0000256" key="1">
    <source>
        <dbReference type="ARBA" id="ARBA00022842"/>
    </source>
</evidence>
<dbReference type="AlphaFoldDB" id="A0A1S8DH10"/>
<evidence type="ECO:0000313" key="4">
    <source>
        <dbReference type="Proteomes" id="UP000242847"/>
    </source>
</evidence>
<sequence>MLAAGSSRRFGGDKRRALLASGQSLLQASVERALSAFGRLTLVLREGDDPAALGVPEGVDVLFNPHSAQGMASSLVLGVQHMQQGGSEVLAVLLADMPRLQRSTLQALIAASDPELIVQARWRGQAGHPVLFGRRFWPQLLALEGDVGARSVVRANAEYVKVLAVADAGVCLDVDEPDALATLTPSI</sequence>
<gene>
    <name evidence="3" type="ORF">BXT89_06315</name>
</gene>
<dbReference type="PANTHER" id="PTHR43777">
    <property type="entry name" value="MOLYBDENUM COFACTOR CYTIDYLYLTRANSFERASE"/>
    <property type="match status" value="1"/>
</dbReference>
<dbReference type="PANTHER" id="PTHR43777:SF1">
    <property type="entry name" value="MOLYBDENUM COFACTOR CYTIDYLYLTRANSFERASE"/>
    <property type="match status" value="1"/>
</dbReference>
<feature type="domain" description="MobA-like NTP transferase" evidence="2">
    <location>
        <begin position="2"/>
        <end position="156"/>
    </location>
</feature>
<dbReference type="Proteomes" id="UP000242847">
    <property type="component" value="Unassembled WGS sequence"/>
</dbReference>
<dbReference type="Gene3D" id="3.90.550.10">
    <property type="entry name" value="Spore Coat Polysaccharide Biosynthesis Protein SpsA, Chain A"/>
    <property type="match status" value="1"/>
</dbReference>
<organism evidence="3 4">
    <name type="scientific">Halopseudomonas pachastrellae</name>
    <dbReference type="NCBI Taxonomy" id="254161"/>
    <lineage>
        <taxon>Bacteria</taxon>
        <taxon>Pseudomonadati</taxon>
        <taxon>Pseudomonadota</taxon>
        <taxon>Gammaproteobacteria</taxon>
        <taxon>Pseudomonadales</taxon>
        <taxon>Pseudomonadaceae</taxon>
        <taxon>Halopseudomonas</taxon>
    </lineage>
</organism>
<protein>
    <recommendedName>
        <fullName evidence="2">MobA-like NTP transferase domain-containing protein</fullName>
    </recommendedName>
</protein>
<keyword evidence="4" id="KW-1185">Reference proteome</keyword>
<dbReference type="EMBL" id="MUBC01000010">
    <property type="protein sequence ID" value="ONM44738.1"/>
    <property type="molecule type" value="Genomic_DNA"/>
</dbReference>
<evidence type="ECO:0000259" key="2">
    <source>
        <dbReference type="Pfam" id="PF12804"/>
    </source>
</evidence>
<dbReference type="InterPro" id="IPR025877">
    <property type="entry name" value="MobA-like_NTP_Trfase"/>
</dbReference>
<reference evidence="3 4" key="1">
    <citation type="submission" date="2017-01" db="EMBL/GenBank/DDBJ databases">
        <title>Draft genome sequence of Pseudomonas pachastrellae type strain CCUG 46540T from a deep sea.</title>
        <authorList>
            <person name="Gomila M."/>
            <person name="Mulet M."/>
            <person name="Lalucat J."/>
            <person name="Garcia-Valdes E."/>
        </authorList>
    </citation>
    <scope>NUCLEOTIDE SEQUENCE [LARGE SCALE GENOMIC DNA]</scope>
    <source>
        <strain evidence="3 4">CCUG 46540</strain>
    </source>
</reference>
<dbReference type="SUPFAM" id="SSF53448">
    <property type="entry name" value="Nucleotide-diphospho-sugar transferases"/>
    <property type="match status" value="1"/>
</dbReference>
<dbReference type="CDD" id="cd04182">
    <property type="entry name" value="GT_2_like_f"/>
    <property type="match status" value="1"/>
</dbReference>
<dbReference type="STRING" id="254161.SAMN05216256_10927"/>
<proteinExistence type="predicted"/>
<dbReference type="GO" id="GO:0016779">
    <property type="term" value="F:nucleotidyltransferase activity"/>
    <property type="evidence" value="ECO:0007669"/>
    <property type="project" value="UniProtKB-ARBA"/>
</dbReference>
<dbReference type="InterPro" id="IPR029044">
    <property type="entry name" value="Nucleotide-diphossugar_trans"/>
</dbReference>